<dbReference type="EMBL" id="JACHGT010000021">
    <property type="protein sequence ID" value="MBB6039334.1"/>
    <property type="molecule type" value="Genomic_DNA"/>
</dbReference>
<feature type="transmembrane region" description="Helical" evidence="1">
    <location>
        <begin position="49"/>
        <end position="79"/>
    </location>
</feature>
<keyword evidence="1" id="KW-0812">Transmembrane</keyword>
<name>A0A841FU71_9ACTN</name>
<reference evidence="2 3" key="1">
    <citation type="submission" date="2020-08" db="EMBL/GenBank/DDBJ databases">
        <title>Genomic Encyclopedia of Type Strains, Phase IV (KMG-IV): sequencing the most valuable type-strain genomes for metagenomic binning, comparative biology and taxonomic classification.</title>
        <authorList>
            <person name="Goeker M."/>
        </authorList>
    </citation>
    <scope>NUCLEOTIDE SEQUENCE [LARGE SCALE GENOMIC DNA]</scope>
    <source>
        <strain evidence="2 3">YIM 65646</strain>
    </source>
</reference>
<keyword evidence="1" id="KW-1133">Transmembrane helix</keyword>
<dbReference type="AlphaFoldDB" id="A0A841FU71"/>
<accession>A0A841FU71</accession>
<evidence type="ECO:0000313" key="3">
    <source>
        <dbReference type="Proteomes" id="UP000548476"/>
    </source>
</evidence>
<gene>
    <name evidence="2" type="ORF">HNR73_007228</name>
</gene>
<proteinExistence type="predicted"/>
<organism evidence="2 3">
    <name type="scientific">Phytomonospora endophytica</name>
    <dbReference type="NCBI Taxonomy" id="714109"/>
    <lineage>
        <taxon>Bacteria</taxon>
        <taxon>Bacillati</taxon>
        <taxon>Actinomycetota</taxon>
        <taxon>Actinomycetes</taxon>
        <taxon>Micromonosporales</taxon>
        <taxon>Micromonosporaceae</taxon>
        <taxon>Phytomonospora</taxon>
    </lineage>
</organism>
<evidence type="ECO:0000256" key="1">
    <source>
        <dbReference type="SAM" id="Phobius"/>
    </source>
</evidence>
<keyword evidence="3" id="KW-1185">Reference proteome</keyword>
<dbReference type="RefSeq" id="WP_184792427.1">
    <property type="nucleotide sequence ID" value="NZ_JACHGT010000021.1"/>
</dbReference>
<dbReference type="Proteomes" id="UP000548476">
    <property type="component" value="Unassembled WGS sequence"/>
</dbReference>
<protein>
    <submittedName>
        <fullName evidence="2">Uncharacterized protein</fullName>
    </submittedName>
</protein>
<keyword evidence="1" id="KW-0472">Membrane</keyword>
<sequence>MPQQPDDLDARFADVQSTIPGLSIMEHPAPAGAHRLEPRIPFRTTTFGLIVQLVSLVLAGYVIALLSIMAVFIGCSILFG</sequence>
<evidence type="ECO:0000313" key="2">
    <source>
        <dbReference type="EMBL" id="MBB6039334.1"/>
    </source>
</evidence>
<comment type="caution">
    <text evidence="2">The sequence shown here is derived from an EMBL/GenBank/DDBJ whole genome shotgun (WGS) entry which is preliminary data.</text>
</comment>